<dbReference type="AlphaFoldDB" id="A0A175Q6W9"/>
<dbReference type="Proteomes" id="UP000078272">
    <property type="component" value="Unassembled WGS sequence"/>
</dbReference>
<comment type="caution">
    <text evidence="1">The sequence shown here is derived from an EMBL/GenBank/DDBJ whole genome shotgun (WGS) entry which is preliminary data.</text>
</comment>
<reference evidence="1 2" key="1">
    <citation type="journal article" date="2016" name="Front. Microbiol.">
        <title>Genomic Resource of Rice Seed Associated Bacteria.</title>
        <authorList>
            <person name="Midha S."/>
            <person name="Bansal K."/>
            <person name="Sharma S."/>
            <person name="Kumar N."/>
            <person name="Patil P.P."/>
            <person name="Chaudhry V."/>
            <person name="Patil P.B."/>
        </authorList>
    </citation>
    <scope>NUCLEOTIDE SEQUENCE [LARGE SCALE GENOMIC DNA]</scope>
    <source>
        <strain evidence="1 2">NS226</strain>
    </source>
</reference>
<dbReference type="RefSeq" id="WP_206614991.1">
    <property type="nucleotide sequence ID" value="NZ_LDPZ01000279.1"/>
</dbReference>
<protein>
    <submittedName>
        <fullName evidence="1">Uncharacterized protein</fullName>
    </submittedName>
</protein>
<evidence type="ECO:0000313" key="2">
    <source>
        <dbReference type="Proteomes" id="UP000078272"/>
    </source>
</evidence>
<organism evidence="1 2">
    <name type="scientific">Aureimonas ureilytica</name>
    <dbReference type="NCBI Taxonomy" id="401562"/>
    <lineage>
        <taxon>Bacteria</taxon>
        <taxon>Pseudomonadati</taxon>
        <taxon>Pseudomonadota</taxon>
        <taxon>Alphaproteobacteria</taxon>
        <taxon>Hyphomicrobiales</taxon>
        <taxon>Aurantimonadaceae</taxon>
        <taxon>Aureimonas</taxon>
    </lineage>
</organism>
<accession>A0A175Q6W9</accession>
<sequence>ILPFQRVPFVNTNLLGIQGCKPFNLLSAGVLVYLLFQVPLLSASDRIERTSIRVLLLYFVTFAIDFARSIPNAPLLHDRLPDVFPES</sequence>
<proteinExistence type="predicted"/>
<evidence type="ECO:0000313" key="1">
    <source>
        <dbReference type="EMBL" id="KTQ64654.1"/>
    </source>
</evidence>
<dbReference type="EMBL" id="LDPZ01000279">
    <property type="protein sequence ID" value="KTQ64654.1"/>
    <property type="molecule type" value="Genomic_DNA"/>
</dbReference>
<name>A0A175Q6W9_9HYPH</name>
<dbReference type="PATRIC" id="fig|401562.3.peg.2462"/>
<feature type="non-terminal residue" evidence="1">
    <location>
        <position position="1"/>
    </location>
</feature>
<gene>
    <name evidence="1" type="ORF">NS226_24180</name>
</gene>